<name>A0A016VR12_9BILA</name>
<dbReference type="Proteomes" id="UP000024635">
    <property type="component" value="Unassembled WGS sequence"/>
</dbReference>
<evidence type="ECO:0000313" key="2">
    <source>
        <dbReference type="Proteomes" id="UP000024635"/>
    </source>
</evidence>
<keyword evidence="2" id="KW-1185">Reference proteome</keyword>
<gene>
    <name evidence="1" type="primary">Acey_s0005.g2302</name>
    <name evidence="1" type="ORF">Y032_0005g2302</name>
</gene>
<dbReference type="AlphaFoldDB" id="A0A016VR12"/>
<proteinExistence type="predicted"/>
<organism evidence="1 2">
    <name type="scientific">Ancylostoma ceylanicum</name>
    <dbReference type="NCBI Taxonomy" id="53326"/>
    <lineage>
        <taxon>Eukaryota</taxon>
        <taxon>Metazoa</taxon>
        <taxon>Ecdysozoa</taxon>
        <taxon>Nematoda</taxon>
        <taxon>Chromadorea</taxon>
        <taxon>Rhabditida</taxon>
        <taxon>Rhabditina</taxon>
        <taxon>Rhabditomorpha</taxon>
        <taxon>Strongyloidea</taxon>
        <taxon>Ancylostomatidae</taxon>
        <taxon>Ancylostomatinae</taxon>
        <taxon>Ancylostoma</taxon>
    </lineage>
</organism>
<accession>A0A016VR12</accession>
<dbReference type="EMBL" id="JARK01001341">
    <property type="protein sequence ID" value="EYC29860.1"/>
    <property type="molecule type" value="Genomic_DNA"/>
</dbReference>
<comment type="caution">
    <text evidence="1">The sequence shown here is derived from an EMBL/GenBank/DDBJ whole genome shotgun (WGS) entry which is preliminary data.</text>
</comment>
<reference evidence="2" key="1">
    <citation type="journal article" date="2015" name="Nat. Genet.">
        <title>The genome and transcriptome of the zoonotic hookworm Ancylostoma ceylanicum identify infection-specific gene families.</title>
        <authorList>
            <person name="Schwarz E.M."/>
            <person name="Hu Y."/>
            <person name="Antoshechkin I."/>
            <person name="Miller M.M."/>
            <person name="Sternberg P.W."/>
            <person name="Aroian R.V."/>
        </authorList>
    </citation>
    <scope>NUCLEOTIDE SEQUENCE</scope>
    <source>
        <strain evidence="2">HY135</strain>
    </source>
</reference>
<protein>
    <submittedName>
        <fullName evidence="1">Uncharacterized protein</fullName>
    </submittedName>
</protein>
<evidence type="ECO:0000313" key="1">
    <source>
        <dbReference type="EMBL" id="EYC29860.1"/>
    </source>
</evidence>
<sequence>MYVHGLPFVILGCYTSFRCFEIFDKKVSLKIKKRQNSVNYEAKKGVRYYWWRSLTLTNRFSHGRHSCDLTTEGQLEKDL</sequence>